<dbReference type="AlphaFoldDB" id="A0AB73P4J7"/>
<organism evidence="3 4">
    <name type="scientific">Enterococcus faecium</name>
    <name type="common">Streptococcus faecium</name>
    <dbReference type="NCBI Taxonomy" id="1352"/>
    <lineage>
        <taxon>Bacteria</taxon>
        <taxon>Bacillati</taxon>
        <taxon>Bacillota</taxon>
        <taxon>Bacilli</taxon>
        <taxon>Lactobacillales</taxon>
        <taxon>Enterococcaceae</taxon>
        <taxon>Enterococcus</taxon>
    </lineage>
</organism>
<evidence type="ECO:0000256" key="1">
    <source>
        <dbReference type="SAM" id="MobiDB-lite"/>
    </source>
</evidence>
<dbReference type="Pfam" id="PF06378">
    <property type="entry name" value="SSAP_Sak"/>
    <property type="match status" value="1"/>
</dbReference>
<feature type="region of interest" description="Disordered" evidence="1">
    <location>
        <begin position="222"/>
        <end position="258"/>
    </location>
</feature>
<dbReference type="InterPro" id="IPR009425">
    <property type="entry name" value="DSRM_SSAP"/>
</dbReference>
<gene>
    <name evidence="3" type="ORF">A5804_001974</name>
</gene>
<sequence>MRTSEETNEIFLNLNSVNVNQYVEKKKAGSTELSYLSWAWAWKAVKERYPDATYRILKFENNLPYVFDENTGYMVFTEVTIDGITHEMWLPVMDNSNKAMKSETYTYDTRNRKGITVEKASMFDVNKTIMRCLVKNLAMFGLGLYLYAGEDLPMLPKATKEQRDEAKKLVAENARLAKMTQQKAMTRFLTNIQYAGKFEDIDVETCEALIQTASDALEKMKAKVKEEQQKEEASASTEHDEIINDQQDSLFDPTNPPL</sequence>
<dbReference type="Proteomes" id="UP000194737">
    <property type="component" value="Unassembled WGS sequence"/>
</dbReference>
<evidence type="ECO:0000313" key="3">
    <source>
        <dbReference type="EMBL" id="OTO00464.1"/>
    </source>
</evidence>
<feature type="domain" description="SSAP RNA binding" evidence="2">
    <location>
        <begin position="10"/>
        <end position="170"/>
    </location>
</feature>
<dbReference type="RefSeq" id="WP_086324935.1">
    <property type="nucleotide sequence ID" value="NZ_NGLB01000001.1"/>
</dbReference>
<accession>A0AB73P4J7</accession>
<comment type="caution">
    <text evidence="3">The sequence shown here is derived from an EMBL/GenBank/DDBJ whole genome shotgun (WGS) entry which is preliminary data.</text>
</comment>
<evidence type="ECO:0000313" key="4">
    <source>
        <dbReference type="Proteomes" id="UP000194737"/>
    </source>
</evidence>
<dbReference type="EMBL" id="NGLB01000001">
    <property type="protein sequence ID" value="OTO00464.1"/>
    <property type="molecule type" value="Genomic_DNA"/>
</dbReference>
<feature type="compositionally biased region" description="Basic and acidic residues" evidence="1">
    <location>
        <begin position="222"/>
        <end position="242"/>
    </location>
</feature>
<evidence type="ECO:0000259" key="2">
    <source>
        <dbReference type="Pfam" id="PF06378"/>
    </source>
</evidence>
<protein>
    <recommendedName>
        <fullName evidence="2">SSAP RNA binding domain-containing protein</fullName>
    </recommendedName>
</protein>
<proteinExistence type="predicted"/>
<reference evidence="3 4" key="1">
    <citation type="submission" date="2017-05" db="EMBL/GenBank/DDBJ databases">
        <title>The Genome Sequence of Enterococcus faecium 6F2_DIV0138.</title>
        <authorList>
            <consortium name="The Broad Institute Genomics Platform"/>
            <consortium name="The Broad Institute Genomic Center for Infectious Diseases"/>
            <person name="Earl A."/>
            <person name="Manson A."/>
            <person name="Schwartman J."/>
            <person name="Gilmore M."/>
            <person name="Abouelleil A."/>
            <person name="Cao P."/>
            <person name="Chapman S."/>
            <person name="Cusick C."/>
            <person name="Shea T."/>
            <person name="Young S."/>
            <person name="Neafsey D."/>
            <person name="Nusbaum C."/>
            <person name="Birren B."/>
        </authorList>
    </citation>
    <scope>NUCLEOTIDE SEQUENCE [LARGE SCALE GENOMIC DNA]</scope>
    <source>
        <strain evidence="3 4">6F2_DIV0138</strain>
    </source>
</reference>
<name>A0AB73P4J7_ENTFC</name>